<dbReference type="EMBL" id="OCNJ01000006">
    <property type="protein sequence ID" value="SOD97242.1"/>
    <property type="molecule type" value="Genomic_DNA"/>
</dbReference>
<sequence>MTRRQRTAVALAELPAYIVAALERQAAETDPEAMALDRLLTEDPGEWIPATAALLGTAPQPGGSWRAWSYILI</sequence>
<proteinExistence type="predicted"/>
<evidence type="ECO:0000313" key="1">
    <source>
        <dbReference type="EMBL" id="SOD97242.1"/>
    </source>
</evidence>
<reference evidence="1 2" key="1">
    <citation type="submission" date="2017-09" db="EMBL/GenBank/DDBJ databases">
        <authorList>
            <person name="Ehlers B."/>
            <person name="Leendertz F.H."/>
        </authorList>
    </citation>
    <scope>NUCLEOTIDE SEQUENCE [LARGE SCALE GENOMIC DNA]</scope>
    <source>
        <strain evidence="1 2">USBA 140</strain>
    </source>
</reference>
<organism evidence="1 2">
    <name type="scientific">Caenispirillum bisanense</name>
    <dbReference type="NCBI Taxonomy" id="414052"/>
    <lineage>
        <taxon>Bacteria</taxon>
        <taxon>Pseudomonadati</taxon>
        <taxon>Pseudomonadota</taxon>
        <taxon>Alphaproteobacteria</taxon>
        <taxon>Rhodospirillales</taxon>
        <taxon>Novispirillaceae</taxon>
        <taxon>Caenispirillum</taxon>
    </lineage>
</organism>
<name>A0A286GP10_9PROT</name>
<evidence type="ECO:0000313" key="2">
    <source>
        <dbReference type="Proteomes" id="UP000219621"/>
    </source>
</evidence>
<dbReference type="RefSeq" id="WP_097280092.1">
    <property type="nucleotide sequence ID" value="NZ_OCNJ01000006.1"/>
</dbReference>
<dbReference type="Proteomes" id="UP000219621">
    <property type="component" value="Unassembled WGS sequence"/>
</dbReference>
<dbReference type="AlphaFoldDB" id="A0A286GP10"/>
<accession>A0A286GP10</accession>
<protein>
    <submittedName>
        <fullName evidence="1">Uncharacterized protein</fullName>
    </submittedName>
</protein>
<keyword evidence="2" id="KW-1185">Reference proteome</keyword>
<gene>
    <name evidence="1" type="ORF">SAMN05421508_106348</name>
</gene>